<reference evidence="4" key="1">
    <citation type="journal article" date="2021" name="PeerJ">
        <title>Extensive microbial diversity within the chicken gut microbiome revealed by metagenomics and culture.</title>
        <authorList>
            <person name="Gilroy R."/>
            <person name="Ravi A."/>
            <person name="Getino M."/>
            <person name="Pursley I."/>
            <person name="Horton D.L."/>
            <person name="Alikhan N.F."/>
            <person name="Baker D."/>
            <person name="Gharbi K."/>
            <person name="Hall N."/>
            <person name="Watson M."/>
            <person name="Adriaenssens E.M."/>
            <person name="Foster-Nyarko E."/>
            <person name="Jarju S."/>
            <person name="Secka A."/>
            <person name="Antonio M."/>
            <person name="Oren A."/>
            <person name="Chaudhuri R.R."/>
            <person name="La Ragione R."/>
            <person name="Hildebrand F."/>
            <person name="Pallen M.J."/>
        </authorList>
    </citation>
    <scope>NUCLEOTIDE SEQUENCE</scope>
    <source>
        <strain evidence="4">ChiHjej13B12-24818</strain>
    </source>
</reference>
<proteinExistence type="predicted"/>
<reference evidence="4" key="2">
    <citation type="submission" date="2021-04" db="EMBL/GenBank/DDBJ databases">
        <authorList>
            <person name="Gilroy R."/>
        </authorList>
    </citation>
    <scope>NUCLEOTIDE SEQUENCE</scope>
    <source>
        <strain evidence="4">ChiHjej13B12-24818</strain>
    </source>
</reference>
<dbReference type="Gene3D" id="3.30.360.10">
    <property type="entry name" value="Dihydrodipicolinate Reductase, domain 2"/>
    <property type="match status" value="1"/>
</dbReference>
<sequence>MQDSNDLRIGVIGFGLRSSVAVHAHQPGHGSVVTVVADPSERGKALARERIGEGVALVDDVDQLLAGHDVDAVMVLTPDFAHAEVALKTLQAGLPTFCEKPMAISVEDTDAMLALAEEERARLYVGHNMRHMPVIRQMKDIVDSGRIGRVRAIWCRHFVGTGGDFYFKDWHADRAKSTSLLLQKGAHDIDVIHWLAGGYTRRVAGIGDLAVYGDITDRRDNSDRRMRDWYDADIWPPTAQKELNPVVDVEDISMLNMTLDNGVLASYEQCHFTPDYWRNYTVIGDAGRIENMGDGGGHQIHIFESRRSGPGKPDAVEVISRGDGGHGGADPELVAEFLRFARAGGSTQVSVVAAREAVATGVYGAESIRNGGMPYDVPELAPELREYFDNGQPAQAAVGA</sequence>
<dbReference type="Gene3D" id="3.40.50.720">
    <property type="entry name" value="NAD(P)-binding Rossmann-like Domain"/>
    <property type="match status" value="1"/>
</dbReference>
<evidence type="ECO:0000259" key="2">
    <source>
        <dbReference type="Pfam" id="PF01408"/>
    </source>
</evidence>
<protein>
    <submittedName>
        <fullName evidence="4">Gfo/Idh/MocA family oxidoreductase</fullName>
    </submittedName>
</protein>
<organism evidence="4 5">
    <name type="scientific">Candidatus Brachybacterium merdavium</name>
    <dbReference type="NCBI Taxonomy" id="2838513"/>
    <lineage>
        <taxon>Bacteria</taxon>
        <taxon>Bacillati</taxon>
        <taxon>Actinomycetota</taxon>
        <taxon>Actinomycetes</taxon>
        <taxon>Micrococcales</taxon>
        <taxon>Dermabacteraceae</taxon>
        <taxon>Brachybacterium</taxon>
    </lineage>
</organism>
<evidence type="ECO:0000313" key="5">
    <source>
        <dbReference type="Proteomes" id="UP000823823"/>
    </source>
</evidence>
<dbReference type="InterPro" id="IPR036291">
    <property type="entry name" value="NAD(P)-bd_dom_sf"/>
</dbReference>
<evidence type="ECO:0000256" key="1">
    <source>
        <dbReference type="ARBA" id="ARBA00023027"/>
    </source>
</evidence>
<dbReference type="Proteomes" id="UP000823823">
    <property type="component" value="Unassembled WGS sequence"/>
</dbReference>
<comment type="caution">
    <text evidence="4">The sequence shown here is derived from an EMBL/GenBank/DDBJ whole genome shotgun (WGS) entry which is preliminary data.</text>
</comment>
<gene>
    <name evidence="4" type="ORF">H9786_08170</name>
</gene>
<evidence type="ECO:0000259" key="3">
    <source>
        <dbReference type="Pfam" id="PF22725"/>
    </source>
</evidence>
<dbReference type="SUPFAM" id="SSF51735">
    <property type="entry name" value="NAD(P)-binding Rossmann-fold domains"/>
    <property type="match status" value="1"/>
</dbReference>
<evidence type="ECO:0000313" key="4">
    <source>
        <dbReference type="EMBL" id="HJB10492.1"/>
    </source>
</evidence>
<dbReference type="InterPro" id="IPR000683">
    <property type="entry name" value="Gfo/Idh/MocA-like_OxRdtase_N"/>
</dbReference>
<accession>A0A9D2RQ17</accession>
<dbReference type="PANTHER" id="PTHR43708">
    <property type="entry name" value="CONSERVED EXPRESSED OXIDOREDUCTASE (EUROFUNG)"/>
    <property type="match status" value="1"/>
</dbReference>
<keyword evidence="1" id="KW-0520">NAD</keyword>
<name>A0A9D2RQ17_9MICO</name>
<dbReference type="PANTHER" id="PTHR43708:SF8">
    <property type="entry name" value="OXIDOREDUCTASE"/>
    <property type="match status" value="1"/>
</dbReference>
<dbReference type="SUPFAM" id="SSF55347">
    <property type="entry name" value="Glyceraldehyde-3-phosphate dehydrogenase-like, C-terminal domain"/>
    <property type="match status" value="1"/>
</dbReference>
<feature type="domain" description="GFO/IDH/MocA-like oxidoreductase" evidence="3">
    <location>
        <begin position="135"/>
        <end position="290"/>
    </location>
</feature>
<dbReference type="Pfam" id="PF01408">
    <property type="entry name" value="GFO_IDH_MocA"/>
    <property type="match status" value="1"/>
</dbReference>
<dbReference type="InterPro" id="IPR055170">
    <property type="entry name" value="GFO_IDH_MocA-like_dom"/>
</dbReference>
<dbReference type="InterPro" id="IPR051317">
    <property type="entry name" value="Gfo/Idh/MocA_oxidoreduct"/>
</dbReference>
<dbReference type="EMBL" id="DWZH01000060">
    <property type="protein sequence ID" value="HJB10492.1"/>
    <property type="molecule type" value="Genomic_DNA"/>
</dbReference>
<dbReference type="Pfam" id="PF22725">
    <property type="entry name" value="GFO_IDH_MocA_C3"/>
    <property type="match status" value="1"/>
</dbReference>
<dbReference type="GO" id="GO:0000166">
    <property type="term" value="F:nucleotide binding"/>
    <property type="evidence" value="ECO:0007669"/>
    <property type="project" value="InterPro"/>
</dbReference>
<dbReference type="AlphaFoldDB" id="A0A9D2RQ17"/>
<feature type="domain" description="Gfo/Idh/MocA-like oxidoreductase N-terminal" evidence="2">
    <location>
        <begin position="7"/>
        <end position="127"/>
    </location>
</feature>